<sequence length="125" mass="14197">MTFPSLADELIFDQTTMLVRNGAVKNDFGSVSIINLFSSIDNPLPKTDKTNTSFVMRECDNADVIIVAYGRSTSFEEEKKAFLNALTEHYNDKLHTIIDSKGLMFSHPLSPFAHQWNIQKLDLKR</sequence>
<dbReference type="Proteomes" id="UP000636755">
    <property type="component" value="Unassembled WGS sequence"/>
</dbReference>
<evidence type="ECO:0000313" key="2">
    <source>
        <dbReference type="Proteomes" id="UP000636755"/>
    </source>
</evidence>
<protein>
    <submittedName>
        <fullName evidence="1">DUF1643 domain-containing protein</fullName>
    </submittedName>
</protein>
<comment type="caution">
    <text evidence="1">The sequence shown here is derived from an EMBL/GenBank/DDBJ whole genome shotgun (WGS) entry which is preliminary data.</text>
</comment>
<evidence type="ECO:0000313" key="1">
    <source>
        <dbReference type="EMBL" id="MBC5727722.1"/>
    </source>
</evidence>
<proteinExistence type="predicted"/>
<dbReference type="EMBL" id="JACOPS010000001">
    <property type="protein sequence ID" value="MBC5727722.1"/>
    <property type="molecule type" value="Genomic_DNA"/>
</dbReference>
<gene>
    <name evidence="1" type="ORF">H8R91_04120</name>
</gene>
<reference evidence="1 2" key="1">
    <citation type="submission" date="2020-08" db="EMBL/GenBank/DDBJ databases">
        <title>Genome public.</title>
        <authorList>
            <person name="Liu C."/>
            <person name="Sun Q."/>
        </authorList>
    </citation>
    <scope>NUCLEOTIDE SEQUENCE [LARGE SCALE GENOMIC DNA]</scope>
    <source>
        <strain evidence="1 2">NSJ-71</strain>
    </source>
</reference>
<organism evidence="1 2">
    <name type="scientific">Ruminococcus intestinalis</name>
    <dbReference type="NCBI Taxonomy" id="2763066"/>
    <lineage>
        <taxon>Bacteria</taxon>
        <taxon>Bacillati</taxon>
        <taxon>Bacillota</taxon>
        <taxon>Clostridia</taxon>
        <taxon>Eubacteriales</taxon>
        <taxon>Oscillospiraceae</taxon>
        <taxon>Ruminococcus</taxon>
    </lineage>
</organism>
<name>A0ABR7HJR0_9FIRM</name>
<keyword evidence="2" id="KW-1185">Reference proteome</keyword>
<dbReference type="InterPro" id="IPR012441">
    <property type="entry name" value="DUF1643"/>
</dbReference>
<accession>A0ABR7HJR0</accession>
<dbReference type="Pfam" id="PF07799">
    <property type="entry name" value="DUF1643"/>
    <property type="match status" value="1"/>
</dbReference>